<dbReference type="InterPro" id="IPR036910">
    <property type="entry name" value="HMG_box_dom_sf"/>
</dbReference>
<dbReference type="RefSeq" id="XP_018704729.1">
    <property type="nucleotide sequence ID" value="XM_018848394.1"/>
</dbReference>
<dbReference type="GeneID" id="30021081"/>
<dbReference type="InterPro" id="IPR051356">
    <property type="entry name" value="SOX/SOX-like_TF"/>
</dbReference>
<feature type="DNA-binding region" description="HMG box" evidence="3">
    <location>
        <begin position="175"/>
        <end position="244"/>
    </location>
</feature>
<evidence type="ECO:0000259" key="5">
    <source>
        <dbReference type="PROSITE" id="PS50118"/>
    </source>
</evidence>
<dbReference type="Proteomes" id="UP000076744">
    <property type="component" value="Unassembled WGS sequence"/>
</dbReference>
<dbReference type="CDD" id="cd01389">
    <property type="entry name" value="HMG-box_ROX1-like"/>
    <property type="match status" value="1"/>
</dbReference>
<accession>A0A162MMC3</accession>
<dbReference type="PROSITE" id="PS50118">
    <property type="entry name" value="HMG_BOX_2"/>
    <property type="match status" value="1"/>
</dbReference>
<dbReference type="PANTHER" id="PTHR45789">
    <property type="entry name" value="FI18025P1"/>
    <property type="match status" value="1"/>
</dbReference>
<dbReference type="STRING" id="1081104.A0A162MMC3"/>
<dbReference type="EMBL" id="AZHB01000010">
    <property type="protein sequence ID" value="OAA64080.1"/>
    <property type="molecule type" value="Genomic_DNA"/>
</dbReference>
<dbReference type="Pfam" id="PF00505">
    <property type="entry name" value="HMG_box"/>
    <property type="match status" value="1"/>
</dbReference>
<proteinExistence type="predicted"/>
<dbReference type="PANTHER" id="PTHR45789:SF2">
    <property type="entry name" value="FI18025P1"/>
    <property type="match status" value="1"/>
</dbReference>
<comment type="caution">
    <text evidence="6">The sequence shown here is derived from an EMBL/GenBank/DDBJ whole genome shotgun (WGS) entry which is preliminary data.</text>
</comment>
<evidence type="ECO:0000313" key="7">
    <source>
        <dbReference type="Proteomes" id="UP000076744"/>
    </source>
</evidence>
<evidence type="ECO:0000256" key="2">
    <source>
        <dbReference type="ARBA" id="ARBA00023242"/>
    </source>
</evidence>
<feature type="region of interest" description="Disordered" evidence="4">
    <location>
        <begin position="38"/>
        <end position="61"/>
    </location>
</feature>
<organism evidence="6 7">
    <name type="scientific">Cordyceps fumosorosea (strain ARSEF 2679)</name>
    <name type="common">Isaria fumosorosea</name>
    <dbReference type="NCBI Taxonomy" id="1081104"/>
    <lineage>
        <taxon>Eukaryota</taxon>
        <taxon>Fungi</taxon>
        <taxon>Dikarya</taxon>
        <taxon>Ascomycota</taxon>
        <taxon>Pezizomycotina</taxon>
        <taxon>Sordariomycetes</taxon>
        <taxon>Hypocreomycetidae</taxon>
        <taxon>Hypocreales</taxon>
        <taxon>Cordycipitaceae</taxon>
        <taxon>Cordyceps</taxon>
    </lineage>
</organism>
<keyword evidence="7" id="KW-1185">Reference proteome</keyword>
<keyword evidence="1 3" id="KW-0238">DNA-binding</keyword>
<feature type="compositionally biased region" description="Basic and acidic residues" evidence="4">
    <location>
        <begin position="92"/>
        <end position="112"/>
    </location>
</feature>
<dbReference type="InterPro" id="IPR009071">
    <property type="entry name" value="HMG_box_dom"/>
</dbReference>
<dbReference type="Gene3D" id="1.10.30.10">
    <property type="entry name" value="High mobility group box domain"/>
    <property type="match status" value="1"/>
</dbReference>
<feature type="region of interest" description="Disordered" evidence="4">
    <location>
        <begin position="232"/>
        <end position="326"/>
    </location>
</feature>
<evidence type="ECO:0000313" key="6">
    <source>
        <dbReference type="EMBL" id="OAA64080.1"/>
    </source>
</evidence>
<dbReference type="GO" id="GO:0005634">
    <property type="term" value="C:nucleus"/>
    <property type="evidence" value="ECO:0007669"/>
    <property type="project" value="UniProtKB-UniRule"/>
</dbReference>
<evidence type="ECO:0000256" key="3">
    <source>
        <dbReference type="PROSITE-ProRule" id="PRU00267"/>
    </source>
</evidence>
<protein>
    <submittedName>
        <fullName evidence="6">HMG box protein</fullName>
    </submittedName>
</protein>
<gene>
    <name evidence="6" type="ORF">ISF_04789</name>
</gene>
<reference evidence="6 7" key="1">
    <citation type="journal article" date="2016" name="Genome Biol. Evol.">
        <title>Divergent and convergent evolution of fungal pathogenicity.</title>
        <authorList>
            <person name="Shang Y."/>
            <person name="Xiao G."/>
            <person name="Zheng P."/>
            <person name="Cen K."/>
            <person name="Zhan S."/>
            <person name="Wang C."/>
        </authorList>
    </citation>
    <scope>NUCLEOTIDE SEQUENCE [LARGE SCALE GENOMIC DNA]</scope>
    <source>
        <strain evidence="6 7">ARSEF 2679</strain>
    </source>
</reference>
<dbReference type="GO" id="GO:0000978">
    <property type="term" value="F:RNA polymerase II cis-regulatory region sequence-specific DNA binding"/>
    <property type="evidence" value="ECO:0007669"/>
    <property type="project" value="TreeGrafter"/>
</dbReference>
<keyword evidence="2 3" id="KW-0539">Nucleus</keyword>
<feature type="domain" description="HMG box" evidence="5">
    <location>
        <begin position="175"/>
        <end position="244"/>
    </location>
</feature>
<dbReference type="AlphaFoldDB" id="A0A162MMC3"/>
<dbReference type="OrthoDB" id="2307332at2759"/>
<evidence type="ECO:0000256" key="1">
    <source>
        <dbReference type="ARBA" id="ARBA00023125"/>
    </source>
</evidence>
<dbReference type="SMART" id="SM00398">
    <property type="entry name" value="HMG"/>
    <property type="match status" value="1"/>
</dbReference>
<dbReference type="GO" id="GO:0000981">
    <property type="term" value="F:DNA-binding transcription factor activity, RNA polymerase II-specific"/>
    <property type="evidence" value="ECO:0007669"/>
    <property type="project" value="TreeGrafter"/>
</dbReference>
<name>A0A162MMC3_CORFA</name>
<dbReference type="SUPFAM" id="SSF47095">
    <property type="entry name" value="HMG-box"/>
    <property type="match status" value="1"/>
</dbReference>
<sequence>MDTGPSSIQSTASMKTREIPSYAANHIIRNSTLAGAVSSLTSRSSGGGNSVRQQGSSVVRPAQLSQQVFAGESSEYLSLDAVNSMTKTLHGPGRDARSRRSQSRERRVDKRTQKPPPSACLTKSLSELATEVGDQGRDAVEIFARRSAEDRRKEYKEAEKKLMEAPNKPKAAPKIKRPLNAFMLYRKAYQEVAKLQCSRTNHQQISTICGNSWNSLETEKLKNEFQRLASTEKQNHEEAFPTYKYDPVQTRKPNHGVMDNPQARDLSDGGSSCPPRRSDRRRSARGSSRARQPFPSEMPDQYQSVHGLHSQPSGSAWEQHQAPPFPAWYNSPRGAGQNPAAPAVDTSYACTSSSLHFQPYSAFVDPCLDPSLRVDVPGSQYGQFLGTNQNMLPGWMNVGGPQNTSTTLVADLDIAGAHAAYLQGAEGDWQVEQLEDGSHFTDWMAHAGNGEHQ</sequence>
<evidence type="ECO:0000256" key="4">
    <source>
        <dbReference type="SAM" id="MobiDB-lite"/>
    </source>
</evidence>
<feature type="region of interest" description="Disordered" evidence="4">
    <location>
        <begin position="85"/>
        <end position="120"/>
    </location>
</feature>